<organism evidence="1 2">
    <name type="scientific">Sterolibacterium denitrificans</name>
    <dbReference type="NCBI Taxonomy" id="157592"/>
    <lineage>
        <taxon>Bacteria</taxon>
        <taxon>Pseudomonadati</taxon>
        <taxon>Pseudomonadota</taxon>
        <taxon>Betaproteobacteria</taxon>
        <taxon>Nitrosomonadales</taxon>
        <taxon>Sterolibacteriaceae</taxon>
        <taxon>Sterolibacterium</taxon>
    </lineage>
</organism>
<reference evidence="1" key="1">
    <citation type="submission" date="2017-03" db="EMBL/GenBank/DDBJ databases">
        <authorList>
            <consortium name="AG Boll"/>
        </authorList>
    </citation>
    <scope>NUCLEOTIDE SEQUENCE [LARGE SCALE GENOMIC DNA]</scope>
    <source>
        <strain evidence="1">Chol</strain>
    </source>
</reference>
<proteinExistence type="predicted"/>
<dbReference type="CDD" id="cd00586">
    <property type="entry name" value="4HBT"/>
    <property type="match status" value="1"/>
</dbReference>
<dbReference type="AlphaFoldDB" id="A0A7Z7MU80"/>
<dbReference type="Pfam" id="PF13279">
    <property type="entry name" value="4HBT_2"/>
    <property type="match status" value="1"/>
</dbReference>
<dbReference type="InterPro" id="IPR029069">
    <property type="entry name" value="HotDog_dom_sf"/>
</dbReference>
<dbReference type="RefSeq" id="WP_154715876.1">
    <property type="nucleotide sequence ID" value="NZ_LT837803.1"/>
</dbReference>
<dbReference type="Proteomes" id="UP000242886">
    <property type="component" value="Chromosome SDENCHOL"/>
</dbReference>
<protein>
    <recommendedName>
        <fullName evidence="3">Thioesterase</fullName>
    </recommendedName>
</protein>
<evidence type="ECO:0008006" key="3">
    <source>
        <dbReference type="Google" id="ProtNLM"/>
    </source>
</evidence>
<accession>A0A7Z7MU80</accession>
<sequence length="149" mass="16856">MSGARHAPALLSAQSYPFAMDIVPRYADMDILRHINNLSLAEYHEEARTRFLMTLFGEDFLFRKREYRLLPVRTTYDYLREAHYPQPLEARAGVARIGNSSFEVAMALFQNEQCVCLATAVTVQVMDGKAAALTAAQRACLERGLLRRG</sequence>
<dbReference type="Gene3D" id="3.10.129.10">
    <property type="entry name" value="Hotdog Thioesterase"/>
    <property type="match status" value="1"/>
</dbReference>
<dbReference type="SUPFAM" id="SSF54637">
    <property type="entry name" value="Thioesterase/thiol ester dehydrase-isomerase"/>
    <property type="match status" value="1"/>
</dbReference>
<name>A0A7Z7MU80_9PROT</name>
<dbReference type="EMBL" id="LT837803">
    <property type="protein sequence ID" value="SMB22018.1"/>
    <property type="molecule type" value="Genomic_DNA"/>
</dbReference>
<evidence type="ECO:0000313" key="2">
    <source>
        <dbReference type="Proteomes" id="UP000242886"/>
    </source>
</evidence>
<gene>
    <name evidence="1" type="ORF">SDENCHOL_10474</name>
</gene>
<keyword evidence="2" id="KW-1185">Reference proteome</keyword>
<evidence type="ECO:0000313" key="1">
    <source>
        <dbReference type="EMBL" id="SMB22018.1"/>
    </source>
</evidence>